<accession>A0AA91DM74</accession>
<name>A0AA91DM74_VARPD</name>
<dbReference type="PROSITE" id="PS50956">
    <property type="entry name" value="HTH_ASNC_2"/>
    <property type="match status" value="1"/>
</dbReference>
<dbReference type="InterPro" id="IPR019888">
    <property type="entry name" value="Tscrpt_reg_AsnC-like"/>
</dbReference>
<dbReference type="InterPro" id="IPR011991">
    <property type="entry name" value="ArsR-like_HTH"/>
</dbReference>
<dbReference type="Gene3D" id="3.30.70.920">
    <property type="match status" value="1"/>
</dbReference>
<evidence type="ECO:0000256" key="1">
    <source>
        <dbReference type="ARBA" id="ARBA00023015"/>
    </source>
</evidence>
<dbReference type="Pfam" id="PF01037">
    <property type="entry name" value="AsnC_trans_reg"/>
    <property type="match status" value="1"/>
</dbReference>
<dbReference type="SUPFAM" id="SSF54909">
    <property type="entry name" value="Dimeric alpha+beta barrel"/>
    <property type="match status" value="1"/>
</dbReference>
<dbReference type="EMBL" id="LVHG01000051">
    <property type="protein sequence ID" value="OAK62347.1"/>
    <property type="molecule type" value="Genomic_DNA"/>
</dbReference>
<evidence type="ECO:0000256" key="2">
    <source>
        <dbReference type="ARBA" id="ARBA00023125"/>
    </source>
</evidence>
<dbReference type="SMART" id="SM00344">
    <property type="entry name" value="HTH_ASNC"/>
    <property type="match status" value="1"/>
</dbReference>
<dbReference type="CDD" id="cd00090">
    <property type="entry name" value="HTH_ARSR"/>
    <property type="match status" value="1"/>
</dbReference>
<dbReference type="SUPFAM" id="SSF46785">
    <property type="entry name" value="Winged helix' DNA-binding domain"/>
    <property type="match status" value="1"/>
</dbReference>
<evidence type="ECO:0000259" key="4">
    <source>
        <dbReference type="PROSITE" id="PS50956"/>
    </source>
</evidence>
<feature type="domain" description="HTH asnC-type" evidence="4">
    <location>
        <begin position="3"/>
        <end position="64"/>
    </location>
</feature>
<reference evidence="5 6" key="1">
    <citation type="submission" date="2016-03" db="EMBL/GenBank/DDBJ databases">
        <title>Genome sequence of Variovorax paradoxus KB5.</title>
        <authorList>
            <person name="Jeong H."/>
            <person name="Hong C.E."/>
            <person name="Jo S.H."/>
            <person name="Park J.M."/>
        </authorList>
    </citation>
    <scope>NUCLEOTIDE SEQUENCE [LARGE SCALE GENOMIC DNA]</scope>
    <source>
        <strain evidence="5 6">KB5</strain>
    </source>
</reference>
<comment type="caution">
    <text evidence="5">The sequence shown here is derived from an EMBL/GenBank/DDBJ whole genome shotgun (WGS) entry which is preliminary data.</text>
</comment>
<keyword evidence="3" id="KW-0804">Transcription</keyword>
<sequence>MQLDTIDLRILDELQRDGALSNVELARRVHLSPSPCLARVKALETHGVIDRYVALANPKALGLGLNVFISISLATQNRQSLADLEQRIAEHDEVMECYLMTGDSDYLIRIAVADMAALEKFIMEQLTPIPGIEKIRSSFALKQVRYKTALPLPKD</sequence>
<gene>
    <name evidence="5" type="ORF">A3K87_02025</name>
</gene>
<dbReference type="Proteomes" id="UP000077852">
    <property type="component" value="Unassembled WGS sequence"/>
</dbReference>
<dbReference type="InterPro" id="IPR036390">
    <property type="entry name" value="WH_DNA-bd_sf"/>
</dbReference>
<evidence type="ECO:0000256" key="3">
    <source>
        <dbReference type="ARBA" id="ARBA00023163"/>
    </source>
</evidence>
<evidence type="ECO:0000313" key="5">
    <source>
        <dbReference type="EMBL" id="OAK62347.1"/>
    </source>
</evidence>
<dbReference type="Pfam" id="PF13412">
    <property type="entry name" value="HTH_24"/>
    <property type="match status" value="1"/>
</dbReference>
<dbReference type="GO" id="GO:0005829">
    <property type="term" value="C:cytosol"/>
    <property type="evidence" value="ECO:0007669"/>
    <property type="project" value="TreeGrafter"/>
</dbReference>
<dbReference type="PRINTS" id="PR00033">
    <property type="entry name" value="HTHASNC"/>
</dbReference>
<dbReference type="PANTHER" id="PTHR30154:SF34">
    <property type="entry name" value="TRANSCRIPTIONAL REGULATOR AZLB"/>
    <property type="match status" value="1"/>
</dbReference>
<dbReference type="InterPro" id="IPR019887">
    <property type="entry name" value="Tscrpt_reg_AsnC/Lrp_C"/>
</dbReference>
<dbReference type="InterPro" id="IPR011008">
    <property type="entry name" value="Dimeric_a/b-barrel"/>
</dbReference>
<dbReference type="InterPro" id="IPR000485">
    <property type="entry name" value="AsnC-type_HTH_dom"/>
</dbReference>
<dbReference type="Gene3D" id="1.10.10.10">
    <property type="entry name" value="Winged helix-like DNA-binding domain superfamily/Winged helix DNA-binding domain"/>
    <property type="match status" value="1"/>
</dbReference>
<dbReference type="RefSeq" id="WP_081268760.1">
    <property type="nucleotide sequence ID" value="NZ_LVHG01000051.1"/>
</dbReference>
<evidence type="ECO:0000313" key="6">
    <source>
        <dbReference type="Proteomes" id="UP000077852"/>
    </source>
</evidence>
<proteinExistence type="predicted"/>
<dbReference type="GO" id="GO:0043565">
    <property type="term" value="F:sequence-specific DNA binding"/>
    <property type="evidence" value="ECO:0007669"/>
    <property type="project" value="InterPro"/>
</dbReference>
<dbReference type="PANTHER" id="PTHR30154">
    <property type="entry name" value="LEUCINE-RESPONSIVE REGULATORY PROTEIN"/>
    <property type="match status" value="1"/>
</dbReference>
<protein>
    <submittedName>
        <fullName evidence="5">ArsR family transcriptional regulator</fullName>
    </submittedName>
</protein>
<keyword evidence="1" id="KW-0805">Transcription regulation</keyword>
<keyword evidence="2" id="KW-0238">DNA-binding</keyword>
<organism evidence="5 6">
    <name type="scientific">Variovorax paradoxus</name>
    <dbReference type="NCBI Taxonomy" id="34073"/>
    <lineage>
        <taxon>Bacteria</taxon>
        <taxon>Pseudomonadati</taxon>
        <taxon>Pseudomonadota</taxon>
        <taxon>Betaproteobacteria</taxon>
        <taxon>Burkholderiales</taxon>
        <taxon>Comamonadaceae</taxon>
        <taxon>Variovorax</taxon>
    </lineage>
</organism>
<dbReference type="AlphaFoldDB" id="A0AA91DM74"/>
<dbReference type="InterPro" id="IPR036388">
    <property type="entry name" value="WH-like_DNA-bd_sf"/>
</dbReference>
<dbReference type="GO" id="GO:0006355">
    <property type="term" value="P:regulation of DNA-templated transcription"/>
    <property type="evidence" value="ECO:0007669"/>
    <property type="project" value="UniProtKB-ARBA"/>
</dbReference>
<dbReference type="GO" id="GO:0043200">
    <property type="term" value="P:response to amino acid"/>
    <property type="evidence" value="ECO:0007669"/>
    <property type="project" value="TreeGrafter"/>
</dbReference>